<reference evidence="1" key="2">
    <citation type="submission" date="2023-05" db="EMBL/GenBank/DDBJ databases">
        <authorList>
            <consortium name="Lawrence Berkeley National Laboratory"/>
            <person name="Steindorff A."/>
            <person name="Hensen N."/>
            <person name="Bonometti L."/>
            <person name="Westerberg I."/>
            <person name="Brannstrom I.O."/>
            <person name="Guillou S."/>
            <person name="Cros-Aarteil S."/>
            <person name="Calhoun S."/>
            <person name="Haridas S."/>
            <person name="Kuo A."/>
            <person name="Mondo S."/>
            <person name="Pangilinan J."/>
            <person name="Riley R."/>
            <person name="Labutti K."/>
            <person name="Andreopoulos B."/>
            <person name="Lipzen A."/>
            <person name="Chen C."/>
            <person name="Yanf M."/>
            <person name="Daum C."/>
            <person name="Ng V."/>
            <person name="Clum A."/>
            <person name="Ohm R."/>
            <person name="Martin F."/>
            <person name="Silar P."/>
            <person name="Natvig D."/>
            <person name="Lalanne C."/>
            <person name="Gautier V."/>
            <person name="Ament-Velasquez S.L."/>
            <person name="Kruys A."/>
            <person name="Hutchinson M.I."/>
            <person name="Powell A.J."/>
            <person name="Barry K."/>
            <person name="Miller A.N."/>
            <person name="Grigoriev I.V."/>
            <person name="Debuchy R."/>
            <person name="Gladieux P."/>
            <person name="Thoren M.H."/>
            <person name="Johannesson H."/>
        </authorList>
    </citation>
    <scope>NUCLEOTIDE SEQUENCE</scope>
    <source>
        <strain evidence="1">PSN293</strain>
    </source>
</reference>
<gene>
    <name evidence="1" type="ORF">QBC37DRAFT_296081</name>
</gene>
<name>A0AAN6XXI6_9PEZI</name>
<reference evidence="1" key="1">
    <citation type="journal article" date="2023" name="Mol. Phylogenet. Evol.">
        <title>Genome-scale phylogeny and comparative genomics of the fungal order Sordariales.</title>
        <authorList>
            <person name="Hensen N."/>
            <person name="Bonometti L."/>
            <person name="Westerberg I."/>
            <person name="Brannstrom I.O."/>
            <person name="Guillou S."/>
            <person name="Cros-Aarteil S."/>
            <person name="Calhoun S."/>
            <person name="Haridas S."/>
            <person name="Kuo A."/>
            <person name="Mondo S."/>
            <person name="Pangilinan J."/>
            <person name="Riley R."/>
            <person name="LaButti K."/>
            <person name="Andreopoulos B."/>
            <person name="Lipzen A."/>
            <person name="Chen C."/>
            <person name="Yan M."/>
            <person name="Daum C."/>
            <person name="Ng V."/>
            <person name="Clum A."/>
            <person name="Steindorff A."/>
            <person name="Ohm R.A."/>
            <person name="Martin F."/>
            <person name="Silar P."/>
            <person name="Natvig D.O."/>
            <person name="Lalanne C."/>
            <person name="Gautier V."/>
            <person name="Ament-Velasquez S.L."/>
            <person name="Kruys A."/>
            <person name="Hutchinson M.I."/>
            <person name="Powell A.J."/>
            <person name="Barry K."/>
            <person name="Miller A.N."/>
            <person name="Grigoriev I.V."/>
            <person name="Debuchy R."/>
            <person name="Gladieux P."/>
            <person name="Hiltunen Thoren M."/>
            <person name="Johannesson H."/>
        </authorList>
    </citation>
    <scope>NUCLEOTIDE SEQUENCE</scope>
    <source>
        <strain evidence="1">PSN293</strain>
    </source>
</reference>
<dbReference type="InterPro" id="IPR038903">
    <property type="entry name" value="Allergen_Asp_f_4"/>
</dbReference>
<dbReference type="Proteomes" id="UP001301769">
    <property type="component" value="Unassembled WGS sequence"/>
</dbReference>
<evidence type="ECO:0000313" key="2">
    <source>
        <dbReference type="Proteomes" id="UP001301769"/>
    </source>
</evidence>
<comment type="caution">
    <text evidence="1">The sequence shown here is derived from an EMBL/GenBank/DDBJ whole genome shotgun (WGS) entry which is preliminary data.</text>
</comment>
<dbReference type="PANTHER" id="PTHR42039:SF1">
    <property type="entry name" value="PUTATIVE (AFU_ORTHOLOGUE AFUA_3G02940)-RELATED"/>
    <property type="match status" value="1"/>
</dbReference>
<keyword evidence="2" id="KW-1185">Reference proteome</keyword>
<evidence type="ECO:0000313" key="1">
    <source>
        <dbReference type="EMBL" id="KAK4208744.1"/>
    </source>
</evidence>
<organism evidence="1 2">
    <name type="scientific">Rhypophila decipiens</name>
    <dbReference type="NCBI Taxonomy" id="261697"/>
    <lineage>
        <taxon>Eukaryota</taxon>
        <taxon>Fungi</taxon>
        <taxon>Dikarya</taxon>
        <taxon>Ascomycota</taxon>
        <taxon>Pezizomycotina</taxon>
        <taxon>Sordariomycetes</taxon>
        <taxon>Sordariomycetidae</taxon>
        <taxon>Sordariales</taxon>
        <taxon>Naviculisporaceae</taxon>
        <taxon>Rhypophila</taxon>
    </lineage>
</organism>
<accession>A0AAN6XXI6</accession>
<dbReference type="GO" id="GO:0019863">
    <property type="term" value="F:IgE binding"/>
    <property type="evidence" value="ECO:0007669"/>
    <property type="project" value="InterPro"/>
</dbReference>
<dbReference type="GO" id="GO:0005576">
    <property type="term" value="C:extracellular region"/>
    <property type="evidence" value="ECO:0007669"/>
    <property type="project" value="InterPro"/>
</dbReference>
<dbReference type="Pfam" id="PF25312">
    <property type="entry name" value="Allergen_Asp_f_4"/>
    <property type="match status" value="1"/>
</dbReference>
<protein>
    <submittedName>
        <fullName evidence="1">Uncharacterized protein</fullName>
    </submittedName>
</protein>
<dbReference type="EMBL" id="MU858231">
    <property type="protein sequence ID" value="KAK4208744.1"/>
    <property type="molecule type" value="Genomic_DNA"/>
</dbReference>
<sequence length="208" mass="21971">MASPLSLSPRQSYIPFCVNNCEWNSNMMIVPNTITSQYSYILSFQNIAANQTYQVKCFNVKGSNGGYNGMFPSNYAPVSFTIAPGVTKSLAVEEMQHPHKSSAACAWAPGTTNFPLTQLGMYAGVWAEFSFGGQWGDGWTSAVCSALATPPGPAVPGCRLHHGGVYSTIWPGGAVADNAYISGETSIDALGLNIPPGNVTIQATVGFS</sequence>
<dbReference type="AlphaFoldDB" id="A0AAN6XXI6"/>
<proteinExistence type="predicted"/>
<dbReference type="PANTHER" id="PTHR42039">
    <property type="entry name" value="PUTATIVE (AFU_ORTHOLOGUE AFUA_3G02940)-RELATED"/>
    <property type="match status" value="1"/>
</dbReference>